<accession>A0ACB7X3A4</accession>
<gene>
    <name evidence="1" type="ORF">Vadar_022022</name>
</gene>
<organism evidence="1 2">
    <name type="scientific">Vaccinium darrowii</name>
    <dbReference type="NCBI Taxonomy" id="229202"/>
    <lineage>
        <taxon>Eukaryota</taxon>
        <taxon>Viridiplantae</taxon>
        <taxon>Streptophyta</taxon>
        <taxon>Embryophyta</taxon>
        <taxon>Tracheophyta</taxon>
        <taxon>Spermatophyta</taxon>
        <taxon>Magnoliopsida</taxon>
        <taxon>eudicotyledons</taxon>
        <taxon>Gunneridae</taxon>
        <taxon>Pentapetalae</taxon>
        <taxon>asterids</taxon>
        <taxon>Ericales</taxon>
        <taxon>Ericaceae</taxon>
        <taxon>Vaccinioideae</taxon>
        <taxon>Vaccinieae</taxon>
        <taxon>Vaccinium</taxon>
    </lineage>
</organism>
<name>A0ACB7X3A4_9ERIC</name>
<proteinExistence type="predicted"/>
<dbReference type="EMBL" id="CM037152">
    <property type="protein sequence ID" value="KAH7835010.1"/>
    <property type="molecule type" value="Genomic_DNA"/>
</dbReference>
<reference evidence="1 2" key="1">
    <citation type="journal article" date="2021" name="Hortic Res">
        <title>High-quality reference genome and annotation aids understanding of berry development for evergreen blueberry (Vaccinium darrowii).</title>
        <authorList>
            <person name="Yu J."/>
            <person name="Hulse-Kemp A.M."/>
            <person name="Babiker E."/>
            <person name="Staton M."/>
        </authorList>
    </citation>
    <scope>NUCLEOTIDE SEQUENCE [LARGE SCALE GENOMIC DNA]</scope>
    <source>
        <strain evidence="2">cv. NJ 8807/NJ 8810</strain>
        <tissue evidence="1">Young leaf</tissue>
    </source>
</reference>
<sequence length="418" mass="47397">MAPPKEKKQTHRSHVPSLPSPFLVLLPSEEEEENHEDYSVSFLNLEANRIHRITNSFTQQLRKSRCVGSSHGWLVLLDEWANPCLFNPFSCHRILLPPKETLPHVISVSGSAEYGFDIEYFHGAPVSRSVTAKEIQECLILKAILSSDPCHGNGMDFVVMAIYGCEAKVAFCKHGDSVWTDLEGKNHPYCDIICHKNQLFALSEMGSVESWDFSTPSFVKTMDFHPLQVFPKKVTENTCLYDDRDRFTCRCYLVESCGDCLLVNRHVGEFVSDNGEAVCEADLLSDECSHPLVYPYKTLEFTVYRLNIIQRTWEEVESLGDRALFLGGNHSVSLSTPAAHCKRNSIYFTDDYWERMNEDYLYGGHDVGVFSLDDKSVKPLKNLDLPQRVDPPPFWLVPSILTVDATLSVDLPIVKHIT</sequence>
<evidence type="ECO:0000313" key="1">
    <source>
        <dbReference type="EMBL" id="KAH7835010.1"/>
    </source>
</evidence>
<comment type="caution">
    <text evidence="1">The sequence shown here is derived from an EMBL/GenBank/DDBJ whole genome shotgun (WGS) entry which is preliminary data.</text>
</comment>
<dbReference type="Proteomes" id="UP000828048">
    <property type="component" value="Chromosome 2"/>
</dbReference>
<keyword evidence="2" id="KW-1185">Reference proteome</keyword>
<protein>
    <submittedName>
        <fullName evidence="1">Uncharacterized protein</fullName>
    </submittedName>
</protein>
<evidence type="ECO:0000313" key="2">
    <source>
        <dbReference type="Proteomes" id="UP000828048"/>
    </source>
</evidence>